<dbReference type="EMBL" id="DS268532">
    <property type="protein sequence ID" value="EFO87196.1"/>
    <property type="molecule type" value="Genomic_DNA"/>
</dbReference>
<evidence type="ECO:0000313" key="3">
    <source>
        <dbReference type="Proteomes" id="UP000008281"/>
    </source>
</evidence>
<feature type="domain" description="F-box" evidence="1">
    <location>
        <begin position="3"/>
        <end position="53"/>
    </location>
</feature>
<accession>E3N5I0</accession>
<dbReference type="InterPro" id="IPR001810">
    <property type="entry name" value="F-box_dom"/>
</dbReference>
<proteinExistence type="predicted"/>
<dbReference type="PANTHER" id="PTHR21503">
    <property type="entry name" value="F-BOX-CONTAINING HYPOTHETICAL PROTEIN C.ELEGANS"/>
    <property type="match status" value="1"/>
</dbReference>
<dbReference type="AlphaFoldDB" id="E3N5I0"/>
<sequence>MPALPILKLPIIVLIKILRLIDFEEVFPISLCSRKMFHLVKNFRDKTDPIRVLVNGKESNIIVSVPENGFIVYVAPMAKKYKTAKSVNINGHLVSIDRAREEENWDTYWNDEIQGIPAVYEHLSELLEFKGPPEVLVNRNTLWLLSYIEKRQGDNYHLVIGDISEEVCHFILKNYHPQVVRAWSLNDNFLIAQYTNSIESLYSVWKLSITLNDVLNTNCVELILPNNKFTESEIKRILQHWVIGGFKRLKYFCLSVRGFNMEDVLRELNHTRMTENREYKSESVSPTTFSDRDRLITRNDDVVASFQYNQLFGVVHFGVWPDSQGNQYS</sequence>
<dbReference type="PANTHER" id="PTHR21503:SF8">
    <property type="entry name" value="F-BOX ASSOCIATED DOMAIN-CONTAINING PROTEIN-RELATED"/>
    <property type="match status" value="1"/>
</dbReference>
<keyword evidence="3" id="KW-1185">Reference proteome</keyword>
<dbReference type="PROSITE" id="PS50181">
    <property type="entry name" value="FBOX"/>
    <property type="match status" value="1"/>
</dbReference>
<dbReference type="InterPro" id="IPR012885">
    <property type="entry name" value="F-box_Sdz-33"/>
</dbReference>
<gene>
    <name evidence="2" type="ORF">CRE_27792</name>
</gene>
<dbReference type="Proteomes" id="UP000008281">
    <property type="component" value="Unassembled WGS sequence"/>
</dbReference>
<reference evidence="2" key="1">
    <citation type="submission" date="2007-07" db="EMBL/GenBank/DDBJ databases">
        <title>PCAP assembly of the Caenorhabditis remanei genome.</title>
        <authorList>
            <consortium name="The Caenorhabditis remanei Sequencing Consortium"/>
            <person name="Wilson R.K."/>
        </authorList>
    </citation>
    <scope>NUCLEOTIDE SEQUENCE [LARGE SCALE GENOMIC DNA]</scope>
    <source>
        <strain evidence="2">PB4641</strain>
    </source>
</reference>
<dbReference type="HOGENOM" id="CLU_028840_4_0_1"/>
<dbReference type="Pfam" id="PF00646">
    <property type="entry name" value="F-box"/>
    <property type="match status" value="1"/>
</dbReference>
<name>E3N5I0_CAERE</name>
<protein>
    <recommendedName>
        <fullName evidence="1">F-box domain-containing protein</fullName>
    </recommendedName>
</protein>
<organism evidence="3">
    <name type="scientific">Caenorhabditis remanei</name>
    <name type="common">Caenorhabditis vulgaris</name>
    <dbReference type="NCBI Taxonomy" id="31234"/>
    <lineage>
        <taxon>Eukaryota</taxon>
        <taxon>Metazoa</taxon>
        <taxon>Ecdysozoa</taxon>
        <taxon>Nematoda</taxon>
        <taxon>Chromadorea</taxon>
        <taxon>Rhabditida</taxon>
        <taxon>Rhabditina</taxon>
        <taxon>Rhabditomorpha</taxon>
        <taxon>Rhabditoidea</taxon>
        <taxon>Rhabditidae</taxon>
        <taxon>Peloderinae</taxon>
        <taxon>Caenorhabditis</taxon>
    </lineage>
</organism>
<evidence type="ECO:0000313" key="2">
    <source>
        <dbReference type="EMBL" id="EFO87196.1"/>
    </source>
</evidence>
<dbReference type="Pfam" id="PF07735">
    <property type="entry name" value="FBA_2"/>
    <property type="match status" value="1"/>
</dbReference>
<dbReference type="InParanoid" id="E3N5I0"/>
<evidence type="ECO:0000259" key="1">
    <source>
        <dbReference type="PROSITE" id="PS50181"/>
    </source>
</evidence>